<sequence>MSRRLSKSGRRGFAAVLTVAGIALTAGCGADEPAAAPPTTTIPSTTIATTTAPPELTPAGLPTVDPYAGQPLIDRAEWIAGQDGARLLVFPTDAGRRTPFPGAENRAWLEVLTAAPEADSAGMYDQFRCHWVWARLAAPNKPSWNLEPWRPAVGYDAVVQAACNPGGPER</sequence>
<dbReference type="RefSeq" id="WP_378614768.1">
    <property type="nucleotide sequence ID" value="NZ_JBHSAX010000019.1"/>
</dbReference>
<accession>A0ABV8DZ48</accession>
<dbReference type="PROSITE" id="PS51257">
    <property type="entry name" value="PROKAR_LIPOPROTEIN"/>
    <property type="match status" value="1"/>
</dbReference>
<evidence type="ECO:0000256" key="1">
    <source>
        <dbReference type="SAM" id="SignalP"/>
    </source>
</evidence>
<evidence type="ECO:0000313" key="3">
    <source>
        <dbReference type="Proteomes" id="UP001595696"/>
    </source>
</evidence>
<name>A0ABV8DZ48_9NOCA</name>
<keyword evidence="3" id="KW-1185">Reference proteome</keyword>
<feature type="signal peptide" evidence="1">
    <location>
        <begin position="1"/>
        <end position="30"/>
    </location>
</feature>
<dbReference type="InterPro" id="IPR019719">
    <property type="entry name" value="DUF2599"/>
</dbReference>
<comment type="caution">
    <text evidence="2">The sequence shown here is derived from an EMBL/GenBank/DDBJ whole genome shotgun (WGS) entry which is preliminary data.</text>
</comment>
<organism evidence="2 3">
    <name type="scientific">Nocardia jiangsuensis</name>
    <dbReference type="NCBI Taxonomy" id="1691563"/>
    <lineage>
        <taxon>Bacteria</taxon>
        <taxon>Bacillati</taxon>
        <taxon>Actinomycetota</taxon>
        <taxon>Actinomycetes</taxon>
        <taxon>Mycobacteriales</taxon>
        <taxon>Nocardiaceae</taxon>
        <taxon>Nocardia</taxon>
    </lineage>
</organism>
<keyword evidence="1" id="KW-0732">Signal</keyword>
<dbReference type="EMBL" id="JBHSAX010000019">
    <property type="protein sequence ID" value="MFC3965004.1"/>
    <property type="molecule type" value="Genomic_DNA"/>
</dbReference>
<dbReference type="Pfam" id="PF10783">
    <property type="entry name" value="DUF2599"/>
    <property type="match status" value="1"/>
</dbReference>
<evidence type="ECO:0000313" key="2">
    <source>
        <dbReference type="EMBL" id="MFC3965004.1"/>
    </source>
</evidence>
<proteinExistence type="predicted"/>
<dbReference type="Proteomes" id="UP001595696">
    <property type="component" value="Unassembled WGS sequence"/>
</dbReference>
<feature type="chain" id="PRO_5045573533" evidence="1">
    <location>
        <begin position="31"/>
        <end position="170"/>
    </location>
</feature>
<gene>
    <name evidence="2" type="ORF">ACFO0B_23710</name>
</gene>
<reference evidence="3" key="1">
    <citation type="journal article" date="2019" name="Int. J. Syst. Evol. Microbiol.">
        <title>The Global Catalogue of Microorganisms (GCM) 10K type strain sequencing project: providing services to taxonomists for standard genome sequencing and annotation.</title>
        <authorList>
            <consortium name="The Broad Institute Genomics Platform"/>
            <consortium name="The Broad Institute Genome Sequencing Center for Infectious Disease"/>
            <person name="Wu L."/>
            <person name="Ma J."/>
        </authorList>
    </citation>
    <scope>NUCLEOTIDE SEQUENCE [LARGE SCALE GENOMIC DNA]</scope>
    <source>
        <strain evidence="3">CGMCC 4.7330</strain>
    </source>
</reference>
<protein>
    <submittedName>
        <fullName evidence="2">DUF2599 domain-containing protein</fullName>
    </submittedName>
</protein>